<name>A0AAW0FHJ6_9APHY</name>
<reference evidence="1 2" key="1">
    <citation type="submission" date="2022-09" db="EMBL/GenBank/DDBJ databases">
        <authorList>
            <person name="Palmer J.M."/>
        </authorList>
    </citation>
    <scope>NUCLEOTIDE SEQUENCE [LARGE SCALE GENOMIC DNA]</scope>
    <source>
        <strain evidence="1 2">DSM 7382</strain>
    </source>
</reference>
<sequence length="489" mass="54502">MSTPPSKKIRSLLEYAVISSDKRAPPLPSRHSILILPNEILELVVKIYLEDRFGRRGHPASSMTITSICRLFRAIATRLILHLSLNDAGDLKAAQLSRTILKTLSLSLTLKPDVLPFWARRPSYVLNDISISVPLATSLEIKRGGRFQDGSWMLPSLFYNLSFPSLTSLTLCNFGLGPTSLREFHHLTHLALVVRPDVNGTFPSPLQMHPTVVLGALEHFAKLERLELDGAICSRCTPYPLPSVDTLRQLRSIRLANHGCKQLDVLKGLVLPPGTKISLYIRSLPDTSHLQQLGDVLIEKLGMDPSKGADSDMESFSMFALQSISSENPTVSLQWHRHPVCLDNFLSDGAIPDIEVLVPLPEPRWADSLFTNVTARFCYTSTTQFYIEPLPPLKRLLPTHLFPLLSLMTRLDTLILGGISFSGNEAGGFPCGDLSDALLSRKKSRETLEKLILWNCFDEGTYVYEQLSPLANEFYSSHLVDDISRIRAL</sequence>
<dbReference type="EMBL" id="JASBNA010000109">
    <property type="protein sequence ID" value="KAK7676662.1"/>
    <property type="molecule type" value="Genomic_DNA"/>
</dbReference>
<proteinExistence type="predicted"/>
<protein>
    <recommendedName>
        <fullName evidence="3">F-box domain-containing protein</fullName>
    </recommendedName>
</protein>
<dbReference type="Proteomes" id="UP001385951">
    <property type="component" value="Unassembled WGS sequence"/>
</dbReference>
<dbReference type="AlphaFoldDB" id="A0AAW0FHJ6"/>
<evidence type="ECO:0000313" key="2">
    <source>
        <dbReference type="Proteomes" id="UP001385951"/>
    </source>
</evidence>
<evidence type="ECO:0008006" key="3">
    <source>
        <dbReference type="Google" id="ProtNLM"/>
    </source>
</evidence>
<gene>
    <name evidence="1" type="ORF">QCA50_020406</name>
</gene>
<accession>A0AAW0FHJ6</accession>
<keyword evidence="2" id="KW-1185">Reference proteome</keyword>
<evidence type="ECO:0000313" key="1">
    <source>
        <dbReference type="EMBL" id="KAK7676662.1"/>
    </source>
</evidence>
<organism evidence="1 2">
    <name type="scientific">Cerrena zonata</name>
    <dbReference type="NCBI Taxonomy" id="2478898"/>
    <lineage>
        <taxon>Eukaryota</taxon>
        <taxon>Fungi</taxon>
        <taxon>Dikarya</taxon>
        <taxon>Basidiomycota</taxon>
        <taxon>Agaricomycotina</taxon>
        <taxon>Agaricomycetes</taxon>
        <taxon>Polyporales</taxon>
        <taxon>Cerrenaceae</taxon>
        <taxon>Cerrena</taxon>
    </lineage>
</organism>
<comment type="caution">
    <text evidence="1">The sequence shown here is derived from an EMBL/GenBank/DDBJ whole genome shotgun (WGS) entry which is preliminary data.</text>
</comment>